<reference evidence="1 5" key="1">
    <citation type="journal article" date="2019" name="Sci. Rep.">
        <title>Orb-weaving spider Araneus ventricosus genome elucidates the spidroin gene catalogue.</title>
        <authorList>
            <person name="Kono N."/>
            <person name="Nakamura H."/>
            <person name="Ohtoshi R."/>
            <person name="Moran D.A.P."/>
            <person name="Shinohara A."/>
            <person name="Yoshida Y."/>
            <person name="Fujiwara M."/>
            <person name="Mori M."/>
            <person name="Tomita M."/>
            <person name="Arakawa K."/>
        </authorList>
    </citation>
    <scope>NUCLEOTIDE SEQUENCE [LARGE SCALE GENOMIC DNA]</scope>
</reference>
<gene>
    <name evidence="1" type="ORF">AVEN_100489_1</name>
    <name evidence="4" type="ORF">AVEN_112647_1</name>
    <name evidence="2" type="ORF">AVEN_271392_1</name>
    <name evidence="3" type="ORF">AVEN_47010_1</name>
</gene>
<dbReference type="AlphaFoldDB" id="A0A4Y2CU75"/>
<name>A0A4Y2CU75_ARAVE</name>
<proteinExistence type="predicted"/>
<evidence type="ECO:0000313" key="2">
    <source>
        <dbReference type="EMBL" id="GBM07516.1"/>
    </source>
</evidence>
<comment type="caution">
    <text evidence="1">The sequence shown here is derived from an EMBL/GenBank/DDBJ whole genome shotgun (WGS) entry which is preliminary data.</text>
</comment>
<dbReference type="EMBL" id="BGPR01164365">
    <property type="protein sequence ID" value="GBM07583.1"/>
    <property type="molecule type" value="Genomic_DNA"/>
</dbReference>
<dbReference type="EMBL" id="BGPR01164355">
    <property type="protein sequence ID" value="GBM07551.1"/>
    <property type="molecule type" value="Genomic_DNA"/>
</dbReference>
<protein>
    <submittedName>
        <fullName evidence="1">Uncharacterized protein</fullName>
    </submittedName>
</protein>
<evidence type="ECO:0000313" key="3">
    <source>
        <dbReference type="EMBL" id="GBM07551.1"/>
    </source>
</evidence>
<evidence type="ECO:0000313" key="4">
    <source>
        <dbReference type="EMBL" id="GBM07583.1"/>
    </source>
</evidence>
<dbReference type="Proteomes" id="UP000499080">
    <property type="component" value="Unassembled WGS sequence"/>
</dbReference>
<dbReference type="EMBL" id="BGPR01164332">
    <property type="protein sequence ID" value="GBM07466.1"/>
    <property type="molecule type" value="Genomic_DNA"/>
</dbReference>
<dbReference type="EMBL" id="BGPR01164346">
    <property type="protein sequence ID" value="GBM07516.1"/>
    <property type="molecule type" value="Genomic_DNA"/>
</dbReference>
<organism evidence="1 5">
    <name type="scientific">Araneus ventricosus</name>
    <name type="common">Orbweaver spider</name>
    <name type="synonym">Epeira ventricosa</name>
    <dbReference type="NCBI Taxonomy" id="182803"/>
    <lineage>
        <taxon>Eukaryota</taxon>
        <taxon>Metazoa</taxon>
        <taxon>Ecdysozoa</taxon>
        <taxon>Arthropoda</taxon>
        <taxon>Chelicerata</taxon>
        <taxon>Arachnida</taxon>
        <taxon>Araneae</taxon>
        <taxon>Araneomorphae</taxon>
        <taxon>Entelegynae</taxon>
        <taxon>Araneoidea</taxon>
        <taxon>Araneidae</taxon>
        <taxon>Araneus</taxon>
    </lineage>
</organism>
<keyword evidence="5" id="KW-1185">Reference proteome</keyword>
<evidence type="ECO:0000313" key="5">
    <source>
        <dbReference type="Proteomes" id="UP000499080"/>
    </source>
</evidence>
<evidence type="ECO:0000313" key="1">
    <source>
        <dbReference type="EMBL" id="GBM07466.1"/>
    </source>
</evidence>
<sequence>MKDRPPRQHSHALRFLHFSSHYEQLMQQPPVLPGYDLSSKMGPKSYITIIVPSGWRESAYLYGILPYVNLRCHSDWAWFMYRGYSLEQSTNSER</sequence>
<accession>A0A4Y2CU75</accession>